<protein>
    <recommendedName>
        <fullName evidence="3">CCHC-type domain-containing protein</fullName>
    </recommendedName>
</protein>
<keyword evidence="2" id="KW-1185">Reference proteome</keyword>
<evidence type="ECO:0000313" key="1">
    <source>
        <dbReference type="EMBL" id="KAK1943762.1"/>
    </source>
</evidence>
<sequence length="78" mass="8572">MLQSPVLSRVCFLCEDAGHAVVDCLTRVVLNDRVAKSKFGATVSPGRDEQKFSREQVTVTVNPTCERVSIEESVLGDF</sequence>
<proteinExistence type="predicted"/>
<name>A0AAD9LQJ6_9STRA</name>
<evidence type="ECO:0000313" key="2">
    <source>
        <dbReference type="Proteomes" id="UP001259832"/>
    </source>
</evidence>
<dbReference type="Proteomes" id="UP001259832">
    <property type="component" value="Unassembled WGS sequence"/>
</dbReference>
<comment type="caution">
    <text evidence="1">The sequence shown here is derived from an EMBL/GenBank/DDBJ whole genome shotgun (WGS) entry which is preliminary data.</text>
</comment>
<dbReference type="AlphaFoldDB" id="A0AAD9LQJ6"/>
<reference evidence="1" key="1">
    <citation type="submission" date="2023-08" db="EMBL/GenBank/DDBJ databases">
        <title>Reference Genome Resource for the Citrus Pathogen Phytophthora citrophthora.</title>
        <authorList>
            <person name="Moller H."/>
            <person name="Coetzee B."/>
            <person name="Rose L.J."/>
            <person name="Van Niekerk J.M."/>
        </authorList>
    </citation>
    <scope>NUCLEOTIDE SEQUENCE</scope>
    <source>
        <strain evidence="1">STE-U-9442</strain>
    </source>
</reference>
<gene>
    <name evidence="1" type="ORF">P3T76_005158</name>
</gene>
<evidence type="ECO:0008006" key="3">
    <source>
        <dbReference type="Google" id="ProtNLM"/>
    </source>
</evidence>
<dbReference type="EMBL" id="JASMQC010000007">
    <property type="protein sequence ID" value="KAK1943762.1"/>
    <property type="molecule type" value="Genomic_DNA"/>
</dbReference>
<organism evidence="1 2">
    <name type="scientific">Phytophthora citrophthora</name>
    <dbReference type="NCBI Taxonomy" id="4793"/>
    <lineage>
        <taxon>Eukaryota</taxon>
        <taxon>Sar</taxon>
        <taxon>Stramenopiles</taxon>
        <taxon>Oomycota</taxon>
        <taxon>Peronosporomycetes</taxon>
        <taxon>Peronosporales</taxon>
        <taxon>Peronosporaceae</taxon>
        <taxon>Phytophthora</taxon>
    </lineage>
</organism>
<accession>A0AAD9LQJ6</accession>